<evidence type="ECO:0000313" key="1">
    <source>
        <dbReference type="EMBL" id="SIS68365.1"/>
    </source>
</evidence>
<evidence type="ECO:0000313" key="2">
    <source>
        <dbReference type="Proteomes" id="UP000186141"/>
    </source>
</evidence>
<gene>
    <name evidence="1" type="ORF">SAMN05421774_101881</name>
</gene>
<dbReference type="EMBL" id="FTOT01000001">
    <property type="protein sequence ID" value="SIS68365.1"/>
    <property type="molecule type" value="Genomic_DNA"/>
</dbReference>
<dbReference type="SUPFAM" id="SSF48452">
    <property type="entry name" value="TPR-like"/>
    <property type="match status" value="1"/>
</dbReference>
<sequence length="340" mass="37790">MTEQTAARIASEFFLGDEPGALVSASRLGAILARIHTGQPLSDLQENFLEDRGYHALLGLARGGLDRAAFGVVAIAEQAARQTERAAEKSALAHRIEDEARLRQAKTDRNNAKFFAAAERKRAKRKLFDDFDMGYVEHEDFARVRQILLQVVGGTAISRDNLTWLAAAGREYWTDPLRRAHHRILAQELTQEWRKTGDPWKAVNACAQWRKADEPAEGLEITQSALKRGTSPKLRSALLTTSGGAFRDMRQFDDAVRNGTEAHGLTPDDFRPCTLLGAVHIEMGDYAEGAAWYDKAEARGAGRDLIDREIRAILAAAKPEDRNTIRAALKTLDPMRFETI</sequence>
<accession>A0A1N7L3B4</accession>
<proteinExistence type="predicted"/>
<dbReference type="Proteomes" id="UP000186141">
    <property type="component" value="Unassembled WGS sequence"/>
</dbReference>
<reference evidence="1 2" key="1">
    <citation type="submission" date="2017-01" db="EMBL/GenBank/DDBJ databases">
        <authorList>
            <person name="Mah S.A."/>
            <person name="Swanson W.J."/>
            <person name="Moy G.W."/>
            <person name="Vacquier V.D."/>
        </authorList>
    </citation>
    <scope>NUCLEOTIDE SEQUENCE [LARGE SCALE GENOMIC DNA]</scope>
    <source>
        <strain evidence="1 2">DSM 26375</strain>
    </source>
</reference>
<protein>
    <recommendedName>
        <fullName evidence="3">Tetratricopeptide repeat-containing protein</fullName>
    </recommendedName>
</protein>
<dbReference type="InterPro" id="IPR011990">
    <property type="entry name" value="TPR-like_helical_dom_sf"/>
</dbReference>
<evidence type="ECO:0008006" key="3">
    <source>
        <dbReference type="Google" id="ProtNLM"/>
    </source>
</evidence>
<dbReference type="STRING" id="1086013.SAMN05421774_101881"/>
<dbReference type="AlphaFoldDB" id="A0A1N7L3B4"/>
<organism evidence="1 2">
    <name type="scientific">Gemmobacter megaterium</name>
    <dbReference type="NCBI Taxonomy" id="1086013"/>
    <lineage>
        <taxon>Bacteria</taxon>
        <taxon>Pseudomonadati</taxon>
        <taxon>Pseudomonadota</taxon>
        <taxon>Alphaproteobacteria</taxon>
        <taxon>Rhodobacterales</taxon>
        <taxon>Paracoccaceae</taxon>
        <taxon>Gemmobacter</taxon>
    </lineage>
</organism>
<dbReference type="RefSeq" id="WP_076529017.1">
    <property type="nucleotide sequence ID" value="NZ_BMEH01000001.1"/>
</dbReference>
<name>A0A1N7L3B4_9RHOB</name>
<keyword evidence="2" id="KW-1185">Reference proteome</keyword>
<dbReference type="OrthoDB" id="516502at2"/>
<dbReference type="Gene3D" id="1.25.40.10">
    <property type="entry name" value="Tetratricopeptide repeat domain"/>
    <property type="match status" value="1"/>
</dbReference>